<protein>
    <submittedName>
        <fullName evidence="2">Uncharacterized protein</fullName>
    </submittedName>
</protein>
<feature type="region of interest" description="Disordered" evidence="1">
    <location>
        <begin position="1"/>
        <end position="45"/>
    </location>
</feature>
<dbReference type="EMBL" id="JAPQKH010000005">
    <property type="protein sequence ID" value="KAJ5097020.1"/>
    <property type="molecule type" value="Genomic_DNA"/>
</dbReference>
<reference evidence="2" key="2">
    <citation type="journal article" date="2023" name="IMA Fungus">
        <title>Comparative genomic study of the Penicillium genus elucidates a diverse pangenome and 15 lateral gene transfer events.</title>
        <authorList>
            <person name="Petersen C."/>
            <person name="Sorensen T."/>
            <person name="Nielsen M.R."/>
            <person name="Sondergaard T.E."/>
            <person name="Sorensen J.L."/>
            <person name="Fitzpatrick D.A."/>
            <person name="Frisvad J.C."/>
            <person name="Nielsen K.L."/>
        </authorList>
    </citation>
    <scope>NUCLEOTIDE SEQUENCE</scope>
    <source>
        <strain evidence="2">IBT 30069</strain>
    </source>
</reference>
<evidence type="ECO:0000313" key="2">
    <source>
        <dbReference type="EMBL" id="KAJ5097020.1"/>
    </source>
</evidence>
<reference evidence="2" key="1">
    <citation type="submission" date="2022-11" db="EMBL/GenBank/DDBJ databases">
        <authorList>
            <person name="Petersen C."/>
        </authorList>
    </citation>
    <scope>NUCLEOTIDE SEQUENCE</scope>
    <source>
        <strain evidence="2">IBT 30069</strain>
    </source>
</reference>
<keyword evidence="3" id="KW-1185">Reference proteome</keyword>
<evidence type="ECO:0000256" key="1">
    <source>
        <dbReference type="SAM" id="MobiDB-lite"/>
    </source>
</evidence>
<comment type="caution">
    <text evidence="2">The sequence shown here is derived from an EMBL/GenBank/DDBJ whole genome shotgun (WGS) entry which is preliminary data.</text>
</comment>
<dbReference type="Proteomes" id="UP001149165">
    <property type="component" value="Unassembled WGS sequence"/>
</dbReference>
<accession>A0A9W9K8N7</accession>
<sequence>MSSKPQKKKPGRAPPPTHSPPPPQSPPPHPEGSGEGEPPCASTRPRKRIPAALADSISLRISIEGQGHELPDPRTVHLPKIDQALKLGHGYGNFNKWLENVHKTLTTAKLQNLVSVGLLRPPVLSKLGEEWEQLSKMVKAWLERSLGPELRQKIIDENDGLDLTYADIYYEAIRRSVGQG</sequence>
<feature type="compositionally biased region" description="Basic residues" evidence="1">
    <location>
        <begin position="1"/>
        <end position="11"/>
    </location>
</feature>
<evidence type="ECO:0000313" key="3">
    <source>
        <dbReference type="Proteomes" id="UP001149165"/>
    </source>
</evidence>
<feature type="compositionally biased region" description="Pro residues" evidence="1">
    <location>
        <begin position="12"/>
        <end position="30"/>
    </location>
</feature>
<dbReference type="AlphaFoldDB" id="A0A9W9K8N7"/>
<dbReference type="OrthoDB" id="10549180at2759"/>
<proteinExistence type="predicted"/>
<name>A0A9W9K8N7_9EURO</name>
<organism evidence="2 3">
    <name type="scientific">Penicillium angulare</name>
    <dbReference type="NCBI Taxonomy" id="116970"/>
    <lineage>
        <taxon>Eukaryota</taxon>
        <taxon>Fungi</taxon>
        <taxon>Dikarya</taxon>
        <taxon>Ascomycota</taxon>
        <taxon>Pezizomycotina</taxon>
        <taxon>Eurotiomycetes</taxon>
        <taxon>Eurotiomycetidae</taxon>
        <taxon>Eurotiales</taxon>
        <taxon>Aspergillaceae</taxon>
        <taxon>Penicillium</taxon>
    </lineage>
</organism>
<gene>
    <name evidence="2" type="ORF">N7456_007741</name>
</gene>